<evidence type="ECO:0000313" key="8">
    <source>
        <dbReference type="Proteomes" id="UP000799424"/>
    </source>
</evidence>
<evidence type="ECO:0000259" key="6">
    <source>
        <dbReference type="PROSITE" id="PS50011"/>
    </source>
</evidence>
<proteinExistence type="inferred from homology"/>
<dbReference type="OrthoDB" id="310217at2759"/>
<protein>
    <submittedName>
        <fullName evidence="7">Kinase-like protein</fullName>
    </submittedName>
</protein>
<name>A0A6A6ZSS8_9PLEO</name>
<evidence type="ECO:0000256" key="1">
    <source>
        <dbReference type="ARBA" id="ARBA00022679"/>
    </source>
</evidence>
<sequence length="306" mass="34650">MPSRSDFVEVKRLAAGRAGGQNASLFIVKLQSTGKKYTEQRVDMKTIKNGYGRREVSAMRELYGFPYIIRYKADDLDCRRLGYGSIFMQYCELGSLDGVIRRFADKKLYLPNEGSLWSGRSSGMFHLRSATCVLVQTIRPFGIVQWNSYTHRDLKPANLFISDDDIPGADKSVFPTIIVGDMGCSTSLRDVELGILKQHRHSGYTPHFVPPESPSYNERGDIYTLALIIHCLARMISKPDLAHHSALPSRYKDERLRSLMAKCLEKDPFKRPAPTHLPALVWKGYAGWRKVQKDGKAIPLPKWALP</sequence>
<dbReference type="GO" id="GO:0005737">
    <property type="term" value="C:cytoplasm"/>
    <property type="evidence" value="ECO:0007669"/>
    <property type="project" value="TreeGrafter"/>
</dbReference>
<evidence type="ECO:0000313" key="7">
    <source>
        <dbReference type="EMBL" id="KAF2823866.1"/>
    </source>
</evidence>
<keyword evidence="2" id="KW-0547">Nucleotide-binding</keyword>
<dbReference type="InterPro" id="IPR050339">
    <property type="entry name" value="CC_SR_Kinase"/>
</dbReference>
<dbReference type="Proteomes" id="UP000799424">
    <property type="component" value="Unassembled WGS sequence"/>
</dbReference>
<comment type="similarity">
    <text evidence="5">Belongs to the protein kinase superfamily. Ser/Thr protein kinase family. GCN2 subfamily.</text>
</comment>
<keyword evidence="8" id="KW-1185">Reference proteome</keyword>
<keyword evidence="1" id="KW-0808">Transferase</keyword>
<reference evidence="7" key="1">
    <citation type="journal article" date="2020" name="Stud. Mycol.">
        <title>101 Dothideomycetes genomes: a test case for predicting lifestyles and emergence of pathogens.</title>
        <authorList>
            <person name="Haridas S."/>
            <person name="Albert R."/>
            <person name="Binder M."/>
            <person name="Bloem J."/>
            <person name="Labutti K."/>
            <person name="Salamov A."/>
            <person name="Andreopoulos B."/>
            <person name="Baker S."/>
            <person name="Barry K."/>
            <person name="Bills G."/>
            <person name="Bluhm B."/>
            <person name="Cannon C."/>
            <person name="Castanera R."/>
            <person name="Culley D."/>
            <person name="Daum C."/>
            <person name="Ezra D."/>
            <person name="Gonzalez J."/>
            <person name="Henrissat B."/>
            <person name="Kuo A."/>
            <person name="Liang C."/>
            <person name="Lipzen A."/>
            <person name="Lutzoni F."/>
            <person name="Magnuson J."/>
            <person name="Mondo S."/>
            <person name="Nolan M."/>
            <person name="Ohm R."/>
            <person name="Pangilinan J."/>
            <person name="Park H.-J."/>
            <person name="Ramirez L."/>
            <person name="Alfaro M."/>
            <person name="Sun H."/>
            <person name="Tritt A."/>
            <person name="Yoshinaga Y."/>
            <person name="Zwiers L.-H."/>
            <person name="Turgeon B."/>
            <person name="Goodwin S."/>
            <person name="Spatafora J."/>
            <person name="Crous P."/>
            <person name="Grigoriev I."/>
        </authorList>
    </citation>
    <scope>NUCLEOTIDE SEQUENCE</scope>
    <source>
        <strain evidence="7">CBS 113818</strain>
    </source>
</reference>
<dbReference type="PROSITE" id="PS50011">
    <property type="entry name" value="PROTEIN_KINASE_DOM"/>
    <property type="match status" value="1"/>
</dbReference>
<evidence type="ECO:0000256" key="4">
    <source>
        <dbReference type="ARBA" id="ARBA00022840"/>
    </source>
</evidence>
<dbReference type="AlphaFoldDB" id="A0A6A6ZSS8"/>
<dbReference type="PANTHER" id="PTHR11042">
    <property type="entry name" value="EUKARYOTIC TRANSLATION INITIATION FACTOR 2-ALPHA KINASE EIF2-ALPHA KINASE -RELATED"/>
    <property type="match status" value="1"/>
</dbReference>
<organism evidence="7 8">
    <name type="scientific">Ophiobolus disseminans</name>
    <dbReference type="NCBI Taxonomy" id="1469910"/>
    <lineage>
        <taxon>Eukaryota</taxon>
        <taxon>Fungi</taxon>
        <taxon>Dikarya</taxon>
        <taxon>Ascomycota</taxon>
        <taxon>Pezizomycotina</taxon>
        <taxon>Dothideomycetes</taxon>
        <taxon>Pleosporomycetidae</taxon>
        <taxon>Pleosporales</taxon>
        <taxon>Pleosporineae</taxon>
        <taxon>Phaeosphaeriaceae</taxon>
        <taxon>Ophiobolus</taxon>
    </lineage>
</organism>
<evidence type="ECO:0000256" key="2">
    <source>
        <dbReference type="ARBA" id="ARBA00022741"/>
    </source>
</evidence>
<feature type="domain" description="Protein kinase" evidence="6">
    <location>
        <begin position="7"/>
        <end position="283"/>
    </location>
</feature>
<dbReference type="GO" id="GO:0005634">
    <property type="term" value="C:nucleus"/>
    <property type="evidence" value="ECO:0007669"/>
    <property type="project" value="TreeGrafter"/>
</dbReference>
<dbReference type="Gene3D" id="1.10.510.10">
    <property type="entry name" value="Transferase(Phosphotransferase) domain 1"/>
    <property type="match status" value="1"/>
</dbReference>
<dbReference type="GO" id="GO:0005524">
    <property type="term" value="F:ATP binding"/>
    <property type="evidence" value="ECO:0007669"/>
    <property type="project" value="UniProtKB-KW"/>
</dbReference>
<dbReference type="SUPFAM" id="SSF56112">
    <property type="entry name" value="Protein kinase-like (PK-like)"/>
    <property type="match status" value="1"/>
</dbReference>
<dbReference type="Pfam" id="PF00069">
    <property type="entry name" value="Pkinase"/>
    <property type="match status" value="1"/>
</dbReference>
<dbReference type="EMBL" id="MU006231">
    <property type="protein sequence ID" value="KAF2823866.1"/>
    <property type="molecule type" value="Genomic_DNA"/>
</dbReference>
<dbReference type="InterPro" id="IPR011009">
    <property type="entry name" value="Kinase-like_dom_sf"/>
</dbReference>
<keyword evidence="4" id="KW-0067">ATP-binding</keyword>
<dbReference type="GO" id="GO:0004672">
    <property type="term" value="F:protein kinase activity"/>
    <property type="evidence" value="ECO:0007669"/>
    <property type="project" value="InterPro"/>
</dbReference>
<gene>
    <name evidence="7" type="ORF">CC86DRAFT_384400</name>
</gene>
<dbReference type="SMART" id="SM00220">
    <property type="entry name" value="S_TKc"/>
    <property type="match status" value="1"/>
</dbReference>
<dbReference type="InterPro" id="IPR008271">
    <property type="entry name" value="Ser/Thr_kinase_AS"/>
</dbReference>
<dbReference type="PROSITE" id="PS00108">
    <property type="entry name" value="PROTEIN_KINASE_ST"/>
    <property type="match status" value="1"/>
</dbReference>
<dbReference type="InterPro" id="IPR000719">
    <property type="entry name" value="Prot_kinase_dom"/>
</dbReference>
<accession>A0A6A6ZSS8</accession>
<evidence type="ECO:0000256" key="5">
    <source>
        <dbReference type="ARBA" id="ARBA00037982"/>
    </source>
</evidence>
<evidence type="ECO:0000256" key="3">
    <source>
        <dbReference type="ARBA" id="ARBA00022777"/>
    </source>
</evidence>
<keyword evidence="3 7" id="KW-0418">Kinase</keyword>